<evidence type="ECO:0000313" key="2">
    <source>
        <dbReference type="EMBL" id="KAK6295428.1"/>
    </source>
</evidence>
<feature type="chain" id="PRO_5042822635" evidence="1">
    <location>
        <begin position="22"/>
        <end position="87"/>
    </location>
</feature>
<keyword evidence="1" id="KW-0732">Signal</keyword>
<gene>
    <name evidence="2" type="ORF">J4Q44_G00346540</name>
</gene>
<comment type="caution">
    <text evidence="2">The sequence shown here is derived from an EMBL/GenBank/DDBJ whole genome shotgun (WGS) entry which is preliminary data.</text>
</comment>
<proteinExistence type="predicted"/>
<reference evidence="2 3" key="1">
    <citation type="submission" date="2021-04" db="EMBL/GenBank/DDBJ databases">
        <authorList>
            <person name="De Guttry C."/>
            <person name="Zahm M."/>
            <person name="Klopp C."/>
            <person name="Cabau C."/>
            <person name="Louis A."/>
            <person name="Berthelot C."/>
            <person name="Parey E."/>
            <person name="Roest Crollius H."/>
            <person name="Montfort J."/>
            <person name="Robinson-Rechavi M."/>
            <person name="Bucao C."/>
            <person name="Bouchez O."/>
            <person name="Gislard M."/>
            <person name="Lluch J."/>
            <person name="Milhes M."/>
            <person name="Lampietro C."/>
            <person name="Lopez Roques C."/>
            <person name="Donnadieu C."/>
            <person name="Braasch I."/>
            <person name="Desvignes T."/>
            <person name="Postlethwait J."/>
            <person name="Bobe J."/>
            <person name="Wedekind C."/>
            <person name="Guiguen Y."/>
        </authorList>
    </citation>
    <scope>NUCLEOTIDE SEQUENCE [LARGE SCALE GENOMIC DNA]</scope>
    <source>
        <strain evidence="2">Cs_M1</strain>
        <tissue evidence="2">Blood</tissue>
    </source>
</reference>
<feature type="non-terminal residue" evidence="2">
    <location>
        <position position="87"/>
    </location>
</feature>
<sequence>MGGVREFLLFVLTVVVFKVSCSPVGKSQKQDKVSLQRRLGDYLETNEVASQDSPNYGSSLANDDLASAEKMRRWSDDYGNSPTATTG</sequence>
<feature type="signal peptide" evidence="1">
    <location>
        <begin position="1"/>
        <end position="21"/>
    </location>
</feature>
<dbReference type="AlphaFoldDB" id="A0AAN8QGA4"/>
<evidence type="ECO:0000256" key="1">
    <source>
        <dbReference type="SAM" id="SignalP"/>
    </source>
</evidence>
<name>A0AAN8QGA4_9TELE</name>
<protein>
    <submittedName>
        <fullName evidence="2">Uncharacterized protein</fullName>
    </submittedName>
</protein>
<organism evidence="2 3">
    <name type="scientific">Coregonus suidteri</name>
    <dbReference type="NCBI Taxonomy" id="861788"/>
    <lineage>
        <taxon>Eukaryota</taxon>
        <taxon>Metazoa</taxon>
        <taxon>Chordata</taxon>
        <taxon>Craniata</taxon>
        <taxon>Vertebrata</taxon>
        <taxon>Euteleostomi</taxon>
        <taxon>Actinopterygii</taxon>
        <taxon>Neopterygii</taxon>
        <taxon>Teleostei</taxon>
        <taxon>Protacanthopterygii</taxon>
        <taxon>Salmoniformes</taxon>
        <taxon>Salmonidae</taxon>
        <taxon>Coregoninae</taxon>
        <taxon>Coregonus</taxon>
    </lineage>
</organism>
<dbReference type="Proteomes" id="UP001356427">
    <property type="component" value="Unassembled WGS sequence"/>
</dbReference>
<dbReference type="EMBL" id="JAGTTL010000034">
    <property type="protein sequence ID" value="KAK6295428.1"/>
    <property type="molecule type" value="Genomic_DNA"/>
</dbReference>
<evidence type="ECO:0000313" key="3">
    <source>
        <dbReference type="Proteomes" id="UP001356427"/>
    </source>
</evidence>
<keyword evidence="3" id="KW-1185">Reference proteome</keyword>
<accession>A0AAN8QGA4</accession>